<evidence type="ECO:0000313" key="3">
    <source>
        <dbReference type="Proteomes" id="UP000313066"/>
    </source>
</evidence>
<name>A0A5N6B6V5_9ACTN</name>
<gene>
    <name evidence="2" type="ORF">FH610_038135</name>
</gene>
<feature type="region of interest" description="Disordered" evidence="1">
    <location>
        <begin position="93"/>
        <end position="124"/>
    </location>
</feature>
<dbReference type="AlphaFoldDB" id="A0A5N6B6V5"/>
<reference evidence="2 3" key="1">
    <citation type="submission" date="2019-10" db="EMBL/GenBank/DDBJ databases">
        <title>Nonomuraea sp. nov., isolated from Phyllanthus amarus.</title>
        <authorList>
            <person name="Klykleung N."/>
            <person name="Tanasupawat S."/>
        </authorList>
    </citation>
    <scope>NUCLEOTIDE SEQUENCE [LARGE SCALE GENOMIC DNA]</scope>
    <source>
        <strain evidence="2 3">CR1-09</strain>
    </source>
</reference>
<accession>A0A5N6B6V5</accession>
<keyword evidence="3" id="KW-1185">Reference proteome</keyword>
<sequence length="288" mass="29962">MPPKVPPLPEPSLGTIPAVTGGTPVAMPLDAVMTSRADIALLEKARELNAGDCMHALGFTTWASATLSAPADDTDVKDRDVLDYLSPADAARSGYPATFTDKSGGAHPGQNAAQASGGSTTPAGSDAVRAYLGAEARTASGRAVPAGGCEAAGDAKLKGSTPDLPADPRRLAARAIASTMHDSRMRAVFADWSSCMAKRGFSYRTPLSAQNDPRWGERTAMTLAGDDEKSVAAADAACEQETNLVGTYKALESAYQQELLDQNQAKLKTGRAIFDRWVSDAKAVIAAH</sequence>
<comment type="caution">
    <text evidence="2">The sequence shown here is derived from an EMBL/GenBank/DDBJ whole genome shotgun (WGS) entry which is preliminary data.</text>
</comment>
<protein>
    <submittedName>
        <fullName evidence="2">Uncharacterized protein</fullName>
    </submittedName>
</protein>
<proteinExistence type="predicted"/>
<evidence type="ECO:0000256" key="1">
    <source>
        <dbReference type="SAM" id="MobiDB-lite"/>
    </source>
</evidence>
<evidence type="ECO:0000313" key="2">
    <source>
        <dbReference type="EMBL" id="KAB8176781.1"/>
    </source>
</evidence>
<feature type="compositionally biased region" description="Polar residues" evidence="1">
    <location>
        <begin position="111"/>
        <end position="123"/>
    </location>
</feature>
<dbReference type="EMBL" id="VDMA02000031">
    <property type="protein sequence ID" value="KAB8176781.1"/>
    <property type="molecule type" value="Genomic_DNA"/>
</dbReference>
<organism evidence="2 3">
    <name type="scientific">Microbispora catharanthi</name>
    <dbReference type="NCBI Taxonomy" id="1712871"/>
    <lineage>
        <taxon>Bacteria</taxon>
        <taxon>Bacillati</taxon>
        <taxon>Actinomycetota</taxon>
        <taxon>Actinomycetes</taxon>
        <taxon>Streptosporangiales</taxon>
        <taxon>Streptosporangiaceae</taxon>
        <taxon>Microbispora</taxon>
    </lineage>
</organism>
<dbReference type="Proteomes" id="UP000313066">
    <property type="component" value="Unassembled WGS sequence"/>
</dbReference>